<name>A0ACB7Z5B0_9ERIC</name>
<dbReference type="EMBL" id="CM037154">
    <property type="protein sequence ID" value="KAH7860730.1"/>
    <property type="molecule type" value="Genomic_DNA"/>
</dbReference>
<accession>A0ACB7Z5B0</accession>
<dbReference type="Proteomes" id="UP000828048">
    <property type="component" value="Chromosome 4"/>
</dbReference>
<evidence type="ECO:0000313" key="2">
    <source>
        <dbReference type="Proteomes" id="UP000828048"/>
    </source>
</evidence>
<evidence type="ECO:0000313" key="1">
    <source>
        <dbReference type="EMBL" id="KAH7860730.1"/>
    </source>
</evidence>
<gene>
    <name evidence="1" type="ORF">Vadar_017298</name>
</gene>
<comment type="caution">
    <text evidence="1">The sequence shown here is derived from an EMBL/GenBank/DDBJ whole genome shotgun (WGS) entry which is preliminary data.</text>
</comment>
<keyword evidence="2" id="KW-1185">Reference proteome</keyword>
<proteinExistence type="predicted"/>
<protein>
    <submittedName>
        <fullName evidence="1">Uncharacterized protein</fullName>
    </submittedName>
</protein>
<reference evidence="1 2" key="1">
    <citation type="journal article" date="2021" name="Hortic Res">
        <title>High-quality reference genome and annotation aids understanding of berry development for evergreen blueberry (Vaccinium darrowii).</title>
        <authorList>
            <person name="Yu J."/>
            <person name="Hulse-Kemp A.M."/>
            <person name="Babiker E."/>
            <person name="Staton M."/>
        </authorList>
    </citation>
    <scope>NUCLEOTIDE SEQUENCE [LARGE SCALE GENOMIC DNA]</scope>
    <source>
        <strain evidence="2">cv. NJ 8807/NJ 8810</strain>
        <tissue evidence="1">Young leaf</tissue>
    </source>
</reference>
<sequence>MAGLSQFVSYLYFMTIICLTLFLTELVNQVCSVIIILYTSITSPIASARFLKLIDEENPASWYEIGKRLEPVKCTVCLSNLEKGDESRNLKCNHKFHKACVDMWLEQNSAVTCPLCRSSVLPEEIMVKLNQRRNSNQVYDGSEDETIFLFSSSHCGSLSRFL</sequence>
<organism evidence="1 2">
    <name type="scientific">Vaccinium darrowii</name>
    <dbReference type="NCBI Taxonomy" id="229202"/>
    <lineage>
        <taxon>Eukaryota</taxon>
        <taxon>Viridiplantae</taxon>
        <taxon>Streptophyta</taxon>
        <taxon>Embryophyta</taxon>
        <taxon>Tracheophyta</taxon>
        <taxon>Spermatophyta</taxon>
        <taxon>Magnoliopsida</taxon>
        <taxon>eudicotyledons</taxon>
        <taxon>Gunneridae</taxon>
        <taxon>Pentapetalae</taxon>
        <taxon>asterids</taxon>
        <taxon>Ericales</taxon>
        <taxon>Ericaceae</taxon>
        <taxon>Vaccinioideae</taxon>
        <taxon>Vaccinieae</taxon>
        <taxon>Vaccinium</taxon>
    </lineage>
</organism>